<dbReference type="InterPro" id="IPR001932">
    <property type="entry name" value="PPM-type_phosphatase-like_dom"/>
</dbReference>
<dbReference type="InterPro" id="IPR015655">
    <property type="entry name" value="PP2C"/>
</dbReference>
<protein>
    <submittedName>
        <fullName evidence="2">Stp1/IreP family PP2C-type Ser/Thr phosphatase</fullName>
    </submittedName>
</protein>
<proteinExistence type="predicted"/>
<dbReference type="CDD" id="cd00143">
    <property type="entry name" value="PP2Cc"/>
    <property type="match status" value="1"/>
</dbReference>
<evidence type="ECO:0000313" key="2">
    <source>
        <dbReference type="EMBL" id="MBZ2387733.1"/>
    </source>
</evidence>
<dbReference type="InterPro" id="IPR036457">
    <property type="entry name" value="PPM-type-like_dom_sf"/>
</dbReference>
<organism evidence="2 3">
    <name type="scientific">Anaerococcus murdochii</name>
    <dbReference type="NCBI Taxonomy" id="411577"/>
    <lineage>
        <taxon>Bacteria</taxon>
        <taxon>Bacillati</taxon>
        <taxon>Bacillota</taxon>
        <taxon>Tissierellia</taxon>
        <taxon>Tissierellales</taxon>
        <taxon>Peptoniphilaceae</taxon>
        <taxon>Anaerococcus</taxon>
    </lineage>
</organism>
<dbReference type="NCBIfam" id="NF033484">
    <property type="entry name" value="Stp1_PP2C_phos"/>
    <property type="match status" value="1"/>
</dbReference>
<feature type="domain" description="PPM-type phosphatase" evidence="1">
    <location>
        <begin position="2"/>
        <end position="241"/>
    </location>
</feature>
<dbReference type="PROSITE" id="PS51746">
    <property type="entry name" value="PPM_2"/>
    <property type="match status" value="1"/>
</dbReference>
<gene>
    <name evidence="2" type="ORF">K8P03_10665</name>
</gene>
<evidence type="ECO:0000259" key="1">
    <source>
        <dbReference type="PROSITE" id="PS51746"/>
    </source>
</evidence>
<dbReference type="EMBL" id="JAIPME010000002">
    <property type="protein sequence ID" value="MBZ2387733.1"/>
    <property type="molecule type" value="Genomic_DNA"/>
</dbReference>
<dbReference type="PANTHER" id="PTHR13832">
    <property type="entry name" value="PROTEIN PHOSPHATASE 2C"/>
    <property type="match status" value="1"/>
</dbReference>
<dbReference type="RefSeq" id="WP_223420595.1">
    <property type="nucleotide sequence ID" value="NZ_JAIPME010000002.1"/>
</dbReference>
<reference evidence="2 3" key="1">
    <citation type="submission" date="2021-08" db="EMBL/GenBank/DDBJ databases">
        <title>FDA dAtabase for Regulatory Grade micrObial Sequences (FDA-ARGOS): Supporting development and validation of Infectious Disease Dx tests.</title>
        <authorList>
            <person name="Sproer C."/>
            <person name="Gronow S."/>
            <person name="Severitt S."/>
            <person name="Schroder I."/>
            <person name="Tallon L."/>
            <person name="Sadzewicz L."/>
            <person name="Zhao X."/>
            <person name="Boylan J."/>
            <person name="Ott S."/>
            <person name="Bowen H."/>
            <person name="Vavikolanu K."/>
            <person name="Hazen T."/>
            <person name="Aluvathingal J."/>
            <person name="Nadendla S."/>
            <person name="Lowell S."/>
            <person name="Myers T."/>
            <person name="Yan Y."/>
            <person name="Sichtig H."/>
        </authorList>
    </citation>
    <scope>NUCLEOTIDE SEQUENCE [LARGE SCALE GENOMIC DNA]</scope>
    <source>
        <strain evidence="2 3">FDAARGOS_1460</strain>
    </source>
</reference>
<evidence type="ECO:0000313" key="3">
    <source>
        <dbReference type="Proteomes" id="UP000734271"/>
    </source>
</evidence>
<dbReference type="SUPFAM" id="SSF81606">
    <property type="entry name" value="PP2C-like"/>
    <property type="match status" value="1"/>
</dbReference>
<dbReference type="Pfam" id="PF00481">
    <property type="entry name" value="PP2C"/>
    <property type="match status" value="1"/>
</dbReference>
<dbReference type="Gene3D" id="3.60.40.10">
    <property type="entry name" value="PPM-type phosphatase domain"/>
    <property type="match status" value="1"/>
</dbReference>
<accession>A0ABS7T1V2</accession>
<dbReference type="Proteomes" id="UP000734271">
    <property type="component" value="Unassembled WGS sequence"/>
</dbReference>
<sequence>MKFSTITNIGKIRSENEDSFSNISLGDLDFFIVADGMGGHSKGDLASKLAAKLFIKYIKEANLSDYDSYIKLQEEAIFYANEEIYKLSLEEGDIRMGTTVVCLCLDHKNKVYYLTHLGDSRAYIYRNDSLSQLTRDHSLVNDLLDSGSLTEDEAENFINKSAITRAVGTEEKINPDSKSLHMEEGDIVLMVTDGLTNELTDDKIKDIVKANKDPYQISTKLIEAAIDHGGRDNITVTTILL</sequence>
<comment type="caution">
    <text evidence="2">The sequence shown here is derived from an EMBL/GenBank/DDBJ whole genome shotgun (WGS) entry which is preliminary data.</text>
</comment>
<dbReference type="PANTHER" id="PTHR13832:SF860">
    <property type="entry name" value="PROTEIN PHOSPHATASE PHPP"/>
    <property type="match status" value="1"/>
</dbReference>
<keyword evidence="3" id="KW-1185">Reference proteome</keyword>
<dbReference type="SMART" id="SM00332">
    <property type="entry name" value="PP2Cc"/>
    <property type="match status" value="1"/>
</dbReference>
<name>A0ABS7T1V2_9FIRM</name>
<dbReference type="SMART" id="SM00331">
    <property type="entry name" value="PP2C_SIG"/>
    <property type="match status" value="1"/>
</dbReference>